<dbReference type="InterPro" id="IPR005467">
    <property type="entry name" value="His_kinase_dom"/>
</dbReference>
<evidence type="ECO:0000256" key="8">
    <source>
        <dbReference type="ARBA" id="ARBA00023012"/>
    </source>
</evidence>
<evidence type="ECO:0000256" key="2">
    <source>
        <dbReference type="ARBA" id="ARBA00012438"/>
    </source>
</evidence>
<accession>A0A9X2WCJ5</accession>
<keyword evidence="3 11" id="KW-0597">Phosphoprotein</keyword>
<dbReference type="SUPFAM" id="SSF55874">
    <property type="entry name" value="ATPase domain of HSP90 chaperone/DNA topoisomerase II/histidine kinase"/>
    <property type="match status" value="1"/>
</dbReference>
<evidence type="ECO:0000256" key="3">
    <source>
        <dbReference type="ARBA" id="ARBA00022553"/>
    </source>
</evidence>
<dbReference type="InterPro" id="IPR011006">
    <property type="entry name" value="CheY-like_superfamily"/>
</dbReference>
<comment type="subunit">
    <text evidence="9">At low DSF concentrations, interacts with RpfF.</text>
</comment>
<dbReference type="Pfam" id="PF08448">
    <property type="entry name" value="PAS_4"/>
    <property type="match status" value="1"/>
</dbReference>
<dbReference type="Pfam" id="PF02518">
    <property type="entry name" value="HATPase_c"/>
    <property type="match status" value="1"/>
</dbReference>
<evidence type="ECO:0000256" key="10">
    <source>
        <dbReference type="ARBA" id="ARBA00068150"/>
    </source>
</evidence>
<evidence type="ECO:0000256" key="9">
    <source>
        <dbReference type="ARBA" id="ARBA00064003"/>
    </source>
</evidence>
<dbReference type="SMART" id="SM00387">
    <property type="entry name" value="HATPase_c"/>
    <property type="match status" value="1"/>
</dbReference>
<dbReference type="RefSeq" id="WP_260974850.1">
    <property type="nucleotide sequence ID" value="NZ_JAOANI010000009.1"/>
</dbReference>
<dbReference type="GO" id="GO:0005524">
    <property type="term" value="F:ATP binding"/>
    <property type="evidence" value="ECO:0007669"/>
    <property type="project" value="UniProtKB-KW"/>
</dbReference>
<dbReference type="Gene3D" id="3.30.450.20">
    <property type="entry name" value="PAS domain"/>
    <property type="match status" value="1"/>
</dbReference>
<evidence type="ECO:0000313" key="14">
    <source>
        <dbReference type="EMBL" id="MCT7357924.1"/>
    </source>
</evidence>
<dbReference type="InterPro" id="IPR003594">
    <property type="entry name" value="HATPase_dom"/>
</dbReference>
<dbReference type="Gene3D" id="3.40.50.2300">
    <property type="match status" value="2"/>
</dbReference>
<dbReference type="SUPFAM" id="SSF55785">
    <property type="entry name" value="PYP-like sensor domain (PAS domain)"/>
    <property type="match status" value="1"/>
</dbReference>
<dbReference type="InterPro" id="IPR000014">
    <property type="entry name" value="PAS"/>
</dbReference>
<evidence type="ECO:0000259" key="12">
    <source>
        <dbReference type="PROSITE" id="PS50109"/>
    </source>
</evidence>
<reference evidence="14" key="1">
    <citation type="journal article" date="2022" name="Front. Microbiol.">
        <title>Genome-based taxonomic rearrangement of Oceanobacter-related bacteria including the description of Thalassolituus hydrocarbonoclasticus sp. nov. and Thalassolituus pacificus sp. nov. and emended description of the genus Thalassolituus.</title>
        <authorList>
            <person name="Dong C."/>
            <person name="Wei L."/>
            <person name="Wang J."/>
            <person name="Lai Q."/>
            <person name="Huang Z."/>
            <person name="Shao Z."/>
        </authorList>
    </citation>
    <scope>NUCLEOTIDE SEQUENCE</scope>
    <source>
        <strain evidence="14">59MF3M-4</strain>
    </source>
</reference>
<dbReference type="CDD" id="cd17546">
    <property type="entry name" value="REC_hyHK_CKI1_RcsC-like"/>
    <property type="match status" value="1"/>
</dbReference>
<evidence type="ECO:0000256" key="4">
    <source>
        <dbReference type="ARBA" id="ARBA00022679"/>
    </source>
</evidence>
<name>A0A9X2WCJ5_9GAMM</name>
<dbReference type="SMART" id="SM00448">
    <property type="entry name" value="REC"/>
    <property type="match status" value="1"/>
</dbReference>
<keyword evidence="15" id="KW-1185">Reference proteome</keyword>
<proteinExistence type="predicted"/>
<dbReference type="CDD" id="cd16922">
    <property type="entry name" value="HATPase_EvgS-ArcB-TorS-like"/>
    <property type="match status" value="1"/>
</dbReference>
<dbReference type="FunFam" id="1.10.287.130:FF:000002">
    <property type="entry name" value="Two-component osmosensing histidine kinase"/>
    <property type="match status" value="1"/>
</dbReference>
<sequence length="682" mass="76293">MTFSALLGLTLLLVLLLLWLASCCWRLRRELEQNLAAAQRFRILWQHLPDVITELDRDGRILDVNHLLSGFVMDDVVGQPSVDFLPADQVDSFLQCLHSAFRDHTPQSYEITLRDQNNRISYLKNQLIPVMVSCELQSLLVISTDITEQKLARDLLTTEKEQAEEANIAKSRFLASMSHEIRTPMTGLLGMVSLLEQTPLTSEQMGFVRIIQSSSEHLLTIVNDILDISKIDADKLTIEEENFNIREMIDSLVAMMSAKAREKHLSLQFFVEDAVPQYLIGDAVRIRQILMNYLTNALKFTEEGHVLLRLVVIRRQFSQVQLRFSVEDSGIGIAADRAMHLFDEYSVAHGRLSTLVGGTGLGLSICRRLAALMHGKVGVISSPGLGSNFWLDLNLTVAACDLPAGMAEASTGNRSADIWVCDDVQINRALLVSVVRRLGLSIREFSIAQDMFDALQVSQPDILVVPYSLFSRDQQQLRERLSNTHTRLALTTTDSVTVPEAEWLALGVKAFWDWPISQEHLQQLLLRLLDGANQGQLITRFGRRAGEHLTAGNELKGIRILLAEDNLVNQKVATQMLVRLGCEVTVACNGQEAVDLYQKKQFDLVLMDCHMPVMDGLEATRQIRSSAQQQIPVIALSADVMAEQKVACMQAGMNGYLSKPIRLDELRQALCGFLRPDQSALP</sequence>
<feature type="modified residue" description="4-aspartylphosphate" evidence="11">
    <location>
        <position position="608"/>
    </location>
</feature>
<dbReference type="Gene3D" id="3.30.565.10">
    <property type="entry name" value="Histidine kinase-like ATPase, C-terminal domain"/>
    <property type="match status" value="1"/>
</dbReference>
<dbReference type="CDD" id="cd00082">
    <property type="entry name" value="HisKA"/>
    <property type="match status" value="1"/>
</dbReference>
<dbReference type="GO" id="GO:0000155">
    <property type="term" value="F:phosphorelay sensor kinase activity"/>
    <property type="evidence" value="ECO:0007669"/>
    <property type="project" value="InterPro"/>
</dbReference>
<gene>
    <name evidence="14" type="ORF">NYR02_02665</name>
</gene>
<dbReference type="SUPFAM" id="SSF47384">
    <property type="entry name" value="Homodimeric domain of signal transducing histidine kinase"/>
    <property type="match status" value="1"/>
</dbReference>
<evidence type="ECO:0000256" key="5">
    <source>
        <dbReference type="ARBA" id="ARBA00022741"/>
    </source>
</evidence>
<evidence type="ECO:0000259" key="13">
    <source>
        <dbReference type="PROSITE" id="PS50110"/>
    </source>
</evidence>
<dbReference type="InterPro" id="IPR013656">
    <property type="entry name" value="PAS_4"/>
</dbReference>
<keyword evidence="4" id="KW-0808">Transferase</keyword>
<dbReference type="InterPro" id="IPR001789">
    <property type="entry name" value="Sig_transdc_resp-reg_receiver"/>
</dbReference>
<dbReference type="InterPro" id="IPR036890">
    <property type="entry name" value="HATPase_C_sf"/>
</dbReference>
<dbReference type="PANTHER" id="PTHR45339:SF5">
    <property type="entry name" value="HISTIDINE KINASE"/>
    <property type="match status" value="1"/>
</dbReference>
<feature type="domain" description="Response regulatory" evidence="13">
    <location>
        <begin position="417"/>
        <end position="529"/>
    </location>
</feature>
<dbReference type="PROSITE" id="PS50110">
    <property type="entry name" value="RESPONSE_REGULATORY"/>
    <property type="match status" value="2"/>
</dbReference>
<dbReference type="PROSITE" id="PS50109">
    <property type="entry name" value="HIS_KIN"/>
    <property type="match status" value="1"/>
</dbReference>
<dbReference type="InterPro" id="IPR035965">
    <property type="entry name" value="PAS-like_dom_sf"/>
</dbReference>
<comment type="caution">
    <text evidence="11">Lacks conserved residue(s) required for the propagation of feature annotation.</text>
</comment>
<dbReference type="CDD" id="cd00130">
    <property type="entry name" value="PAS"/>
    <property type="match status" value="1"/>
</dbReference>
<dbReference type="AlphaFoldDB" id="A0A9X2WCJ5"/>
<organism evidence="14 15">
    <name type="scientific">Thalassolituus pacificus</name>
    <dbReference type="NCBI Taxonomy" id="2975440"/>
    <lineage>
        <taxon>Bacteria</taxon>
        <taxon>Pseudomonadati</taxon>
        <taxon>Pseudomonadota</taxon>
        <taxon>Gammaproteobacteria</taxon>
        <taxon>Oceanospirillales</taxon>
        <taxon>Oceanospirillaceae</taxon>
        <taxon>Thalassolituus</taxon>
    </lineage>
</organism>
<keyword evidence="8" id="KW-0902">Two-component regulatory system</keyword>
<reference evidence="14" key="2">
    <citation type="submission" date="2022-08" db="EMBL/GenBank/DDBJ databases">
        <authorList>
            <person name="Dong C."/>
        </authorList>
    </citation>
    <scope>NUCLEOTIDE SEQUENCE</scope>
    <source>
        <strain evidence="14">59MF3M-4</strain>
    </source>
</reference>
<feature type="domain" description="Response regulatory" evidence="13">
    <location>
        <begin position="559"/>
        <end position="674"/>
    </location>
</feature>
<keyword evidence="7" id="KW-0067">ATP-binding</keyword>
<dbReference type="PRINTS" id="PR00344">
    <property type="entry name" value="BCTRLSENSOR"/>
</dbReference>
<evidence type="ECO:0000256" key="11">
    <source>
        <dbReference type="PROSITE-ProRule" id="PRU00169"/>
    </source>
</evidence>
<dbReference type="EC" id="2.7.13.3" evidence="2"/>
<dbReference type="Pfam" id="PF00072">
    <property type="entry name" value="Response_reg"/>
    <property type="match status" value="1"/>
</dbReference>
<dbReference type="InterPro" id="IPR036097">
    <property type="entry name" value="HisK_dim/P_sf"/>
</dbReference>
<dbReference type="SMART" id="SM00388">
    <property type="entry name" value="HisKA"/>
    <property type="match status" value="1"/>
</dbReference>
<dbReference type="FunFam" id="3.30.565.10:FF:000010">
    <property type="entry name" value="Sensor histidine kinase RcsC"/>
    <property type="match status" value="1"/>
</dbReference>
<dbReference type="InterPro" id="IPR004358">
    <property type="entry name" value="Sig_transdc_His_kin-like_C"/>
</dbReference>
<dbReference type="InterPro" id="IPR003661">
    <property type="entry name" value="HisK_dim/P_dom"/>
</dbReference>
<protein>
    <recommendedName>
        <fullName evidence="10">Sensory/regulatory protein RpfC</fullName>
        <ecNumber evidence="2">2.7.13.3</ecNumber>
    </recommendedName>
</protein>
<evidence type="ECO:0000256" key="6">
    <source>
        <dbReference type="ARBA" id="ARBA00022777"/>
    </source>
</evidence>
<keyword evidence="6" id="KW-0418">Kinase</keyword>
<dbReference type="Proteomes" id="UP001147830">
    <property type="component" value="Unassembled WGS sequence"/>
</dbReference>
<dbReference type="NCBIfam" id="TIGR00229">
    <property type="entry name" value="sensory_box"/>
    <property type="match status" value="1"/>
</dbReference>
<dbReference type="SUPFAM" id="SSF52172">
    <property type="entry name" value="CheY-like"/>
    <property type="match status" value="2"/>
</dbReference>
<dbReference type="PANTHER" id="PTHR45339">
    <property type="entry name" value="HYBRID SIGNAL TRANSDUCTION HISTIDINE KINASE J"/>
    <property type="match status" value="1"/>
</dbReference>
<comment type="catalytic activity">
    <reaction evidence="1">
        <text>ATP + protein L-histidine = ADP + protein N-phospho-L-histidine.</text>
        <dbReference type="EC" id="2.7.13.3"/>
    </reaction>
</comment>
<evidence type="ECO:0000256" key="1">
    <source>
        <dbReference type="ARBA" id="ARBA00000085"/>
    </source>
</evidence>
<dbReference type="EMBL" id="JAOANI010000009">
    <property type="protein sequence ID" value="MCT7357924.1"/>
    <property type="molecule type" value="Genomic_DNA"/>
</dbReference>
<keyword evidence="5" id="KW-0547">Nucleotide-binding</keyword>
<dbReference type="Gene3D" id="1.10.287.130">
    <property type="match status" value="1"/>
</dbReference>
<evidence type="ECO:0000256" key="7">
    <source>
        <dbReference type="ARBA" id="ARBA00022840"/>
    </source>
</evidence>
<dbReference type="Pfam" id="PF00512">
    <property type="entry name" value="HisKA"/>
    <property type="match status" value="1"/>
</dbReference>
<feature type="domain" description="Histidine kinase" evidence="12">
    <location>
        <begin position="176"/>
        <end position="397"/>
    </location>
</feature>
<evidence type="ECO:0000313" key="15">
    <source>
        <dbReference type="Proteomes" id="UP001147830"/>
    </source>
</evidence>
<comment type="caution">
    <text evidence="14">The sequence shown here is derived from an EMBL/GenBank/DDBJ whole genome shotgun (WGS) entry which is preliminary data.</text>
</comment>
<dbReference type="SMART" id="SM00091">
    <property type="entry name" value="PAS"/>
    <property type="match status" value="1"/>
</dbReference>